<dbReference type="EMBL" id="KF160256">
    <property type="protein sequence ID" value="AGU68030.1"/>
    <property type="molecule type" value="Genomic_DNA"/>
</dbReference>
<evidence type="ECO:0000313" key="6">
    <source>
        <dbReference type="EMBL" id="AGU68030.1"/>
    </source>
</evidence>
<dbReference type="Pfam" id="PF00501">
    <property type="entry name" value="AMP-binding"/>
    <property type="match status" value="1"/>
</dbReference>
<sequence>MFRTSLRKLYSVPVAASALRMNSIYNTNNNNNGYYSSCGSMGPRRFACNASSFNHKHNNTVVAALWCATRFKSQQVGSQLIYQSEQASIQDKLKGERTLYEYMHKRISNPALKDKVACVQAETGQEMTYGNLVLAIQRMSELLYHEAKVRKGDVICISMLNTIAFGPSVFGALRLGAVVSAVNAVADAATFAYHLQASNAKVVLGMRYFKQRIEEGVAIYKKETGNDMLVLYPEDLLQMSRSEKISLYLNWQTARRVPPSYQPLKDATLDDTIFIPFSSGTTGLPKGVQLTNRNIIVNTEQVVDVHSVSPSDVCVCVIPFFHIFGFTCCLTTPLAQGGKQVVMVKYTLDTYLENCAKYKATVNLVAPPIVISLIKHKSKVAKYDLSSIRTIRSGAAPLSASMEKQLEELFPNCTAGQGYGMTEMSPVVTAVPAGVKPENRTYGSAGKLVADTEMRIVKVDETQQSGDDKSAGVDAAKGEEGEIWFRGPQMMKGYLKAEDTAKCMQDGWYRTGDIGKVDEKTGDLVITDRLKELIKYKGFQVSPAALENVLLDHPWVHECVVMGLPDPRNVSFEYPRALVVLSPKLTEEEKQSAPQTLMTYMRNKMPPHKRLHGGIRVVDSILKSEAGKVLRRQVKKEEVAWLARHAEEVKKLLAVQREEEAKAKKEQKEQKERLAAAAAAKKGK</sequence>
<accession>T1YSV6</accession>
<dbReference type="InterPro" id="IPR000873">
    <property type="entry name" value="AMP-dep_synth/lig_dom"/>
</dbReference>
<evidence type="ECO:0000259" key="5">
    <source>
        <dbReference type="Pfam" id="PF13193"/>
    </source>
</evidence>
<dbReference type="GO" id="GO:0016207">
    <property type="term" value="F:4-coumarate-CoA ligase activity"/>
    <property type="evidence" value="ECO:0007669"/>
    <property type="project" value="UniProtKB-EC"/>
</dbReference>
<dbReference type="SUPFAM" id="SSF56801">
    <property type="entry name" value="Acetyl-CoA synthetase-like"/>
    <property type="match status" value="1"/>
</dbReference>
<dbReference type="Gene3D" id="3.40.50.12780">
    <property type="entry name" value="N-terminal domain of ligase-like"/>
    <property type="match status" value="1"/>
</dbReference>
<feature type="compositionally biased region" description="Basic and acidic residues" evidence="3">
    <location>
        <begin position="661"/>
        <end position="674"/>
    </location>
</feature>
<protein>
    <submittedName>
        <fullName evidence="6">4-coumarate--CoA ligase</fullName>
        <ecNumber evidence="6">6.2.1.12</ecNumber>
    </submittedName>
</protein>
<feature type="domain" description="AMP-dependent synthetase/ligase" evidence="4">
    <location>
        <begin position="113"/>
        <end position="495"/>
    </location>
</feature>
<dbReference type="EC" id="6.2.1.12" evidence="6"/>
<name>T1YSV6_9TRYP</name>
<evidence type="ECO:0000256" key="1">
    <source>
        <dbReference type="ARBA" id="ARBA00006432"/>
    </source>
</evidence>
<keyword evidence="2 6" id="KW-0436">Ligase</keyword>
<evidence type="ECO:0000256" key="3">
    <source>
        <dbReference type="SAM" id="MobiDB-lite"/>
    </source>
</evidence>
<dbReference type="Gene3D" id="3.30.300.30">
    <property type="match status" value="1"/>
</dbReference>
<comment type="similarity">
    <text evidence="1">Belongs to the ATP-dependent AMP-binding enzyme family.</text>
</comment>
<reference evidence="6" key="1">
    <citation type="journal article" date="2013" name="PLoS ONE">
        <title>Biosynthesis of vitamins and cofactors in bacterium-harbouring trypanosomatids depends on the symbiotic association as revealed by genomic analyses.</title>
        <authorList>
            <person name="Klein C.C."/>
            <person name="Alves J.M."/>
            <person name="Serrano M.G."/>
            <person name="Buck G.A."/>
            <person name="Vasconcelos A.T."/>
            <person name="Sagot M.F."/>
            <person name="Teixeira M.M."/>
            <person name="Camargo E.P."/>
            <person name="Motta M.C."/>
        </authorList>
    </citation>
    <scope>NUCLEOTIDE SEQUENCE</scope>
    <source>
        <strain evidence="6">TCC219</strain>
    </source>
</reference>
<feature type="region of interest" description="Disordered" evidence="3">
    <location>
        <begin position="661"/>
        <end position="684"/>
    </location>
</feature>
<dbReference type="InterPro" id="IPR020845">
    <property type="entry name" value="AMP-binding_CS"/>
</dbReference>
<dbReference type="AlphaFoldDB" id="T1YSV6"/>
<feature type="compositionally biased region" description="Low complexity" evidence="3">
    <location>
        <begin position="675"/>
        <end position="684"/>
    </location>
</feature>
<dbReference type="PANTHER" id="PTHR24096:SF149">
    <property type="entry name" value="AMP-BINDING DOMAIN-CONTAINING PROTEIN-RELATED"/>
    <property type="match status" value="1"/>
</dbReference>
<dbReference type="PANTHER" id="PTHR24096">
    <property type="entry name" value="LONG-CHAIN-FATTY-ACID--COA LIGASE"/>
    <property type="match status" value="1"/>
</dbReference>
<organism evidence="6">
    <name type="scientific">Strigomonas galati</name>
    <dbReference type="NCBI Taxonomy" id="1003336"/>
    <lineage>
        <taxon>Eukaryota</taxon>
        <taxon>Discoba</taxon>
        <taxon>Euglenozoa</taxon>
        <taxon>Kinetoplastea</taxon>
        <taxon>Metakinetoplastina</taxon>
        <taxon>Trypanosomatida</taxon>
        <taxon>Trypanosomatidae</taxon>
        <taxon>Strigomonadinae</taxon>
        <taxon>Strigomonas</taxon>
    </lineage>
</organism>
<dbReference type="PROSITE" id="PS00455">
    <property type="entry name" value="AMP_BINDING"/>
    <property type="match status" value="1"/>
</dbReference>
<feature type="domain" description="AMP-binding enzyme C-terminal" evidence="5">
    <location>
        <begin position="546"/>
        <end position="628"/>
    </location>
</feature>
<evidence type="ECO:0000259" key="4">
    <source>
        <dbReference type="Pfam" id="PF00501"/>
    </source>
</evidence>
<dbReference type="InterPro" id="IPR025110">
    <property type="entry name" value="AMP-bd_C"/>
</dbReference>
<dbReference type="InterPro" id="IPR042099">
    <property type="entry name" value="ANL_N_sf"/>
</dbReference>
<evidence type="ECO:0000256" key="2">
    <source>
        <dbReference type="ARBA" id="ARBA00022598"/>
    </source>
</evidence>
<proteinExistence type="inferred from homology"/>
<dbReference type="Pfam" id="PF13193">
    <property type="entry name" value="AMP-binding_C"/>
    <property type="match status" value="1"/>
</dbReference>
<dbReference type="InterPro" id="IPR045851">
    <property type="entry name" value="AMP-bd_C_sf"/>
</dbReference>